<sequence length="1109" mass="125714">MVGIPYRYLTLWHEERILKNTMPKLKPGEAAFRSYYLPSMEGGKHTIKVEQRISLAGYTPPEKPKDTLPPHPGDKDKMRDAIDLEQQFTVIAPHFKLIEERVDSVFPPPGHSALPKTLPHIVLKDYHFPWARNVAGCARQKDDDSNRIPWVALITFTADELQVSDMGVFGEIPGAKLNENLAVEAQVGLSYDKLTEAAKKKNMTNLTAKPDDRERELQTSLICLKKPLFTQLFGDPKEGKGNITQFKYMNHVREVSTEGQMAAMYGPSGLYSIIVSNRTGLFDTEKPTPLIAHLVSLENIDGTPISSLKDNIILTSLYSWTYTSLPPGSFDVRSALKNLGDDLTVLYPGTPPPKQAKPTREPTIDDIINKRQEDGYTLVRHRTKTGEETAAMYRGPLVPTIVPPKSKTGMTIQSNFGTDLQILDADLGLMDISYAAAWQLGKTLAMGDPAFTAALSRVRRHMHMESLKISQINVHKQLGEYVSRDEVLKSIPDLVHGLEGLNSTLHANNTTIVSTNRWQAKSIDETVDITLMSPHIFSQIYENAVPVAMDIASSTAGPGVKYNYHNVPSNTDYAMVQSWIHDKLHMASIPAHYFIPDKSYLPDETLRFFYIDENWTDALIDGALSLANQFTFRPEEDFCRLALKEAIGDYLRKEDPNFGYSPQMPKFGFLMRTNVLVQFPELTVAARFDKTKTAEDKDEKPKAPILVQRKLAPDIMLCLFDYAPPQLWALKFTLPAQQQCYTVGSSFDKDMLKLDIKRIYAPKDPNRDLSGPRAAKRGRALKTDVEYPRSKSDIFDWESRTIKAEAYAKEVWRTLSKETPPPQSEWQNDYFEEEKPTSAMMALQLNEPIYTLDINKIFTEDYVAPPDEPFQFNVPVFPAHKYKPPPLPKKVPEPRLFPQKLVRPTPEEPPIFVPNLLDLTPSKPAHPYDRARFIFKIYTLEGKRITNYVPTTGVLPIDLVFSITTDPEMRPTYNYQIKRLTIKLKQEPFQEGKTKPLLNADYEPDPPSMLSNLRFNIFTSFQDGFMKIELVPRSKNGIPMKDIKECSFMLGLVKPYAWETNERTWVSLEVACIDTGKSERDKDREMLWQDGIIVNMGPEPPAEDTLSGV</sequence>
<feature type="region of interest" description="Disordered" evidence="1">
    <location>
        <begin position="56"/>
        <end position="75"/>
    </location>
</feature>
<comment type="caution">
    <text evidence="2">The sequence shown here is derived from an EMBL/GenBank/DDBJ whole genome shotgun (WGS) entry which is preliminary data.</text>
</comment>
<feature type="compositionally biased region" description="Basic and acidic residues" evidence="1">
    <location>
        <begin position="62"/>
        <end position="75"/>
    </location>
</feature>
<accession>A0AAV9W8H5</accession>
<evidence type="ECO:0000313" key="3">
    <source>
        <dbReference type="Proteomes" id="UP001370758"/>
    </source>
</evidence>
<proteinExistence type="predicted"/>
<dbReference type="Proteomes" id="UP001370758">
    <property type="component" value="Unassembled WGS sequence"/>
</dbReference>
<reference evidence="2 3" key="1">
    <citation type="submission" date="2023-08" db="EMBL/GenBank/DDBJ databases">
        <authorList>
            <person name="Palmer J.M."/>
        </authorList>
    </citation>
    <scope>NUCLEOTIDE SEQUENCE [LARGE SCALE GENOMIC DNA]</scope>
    <source>
        <strain evidence="2 3">TWF481</strain>
    </source>
</reference>
<keyword evidence="3" id="KW-1185">Reference proteome</keyword>
<evidence type="ECO:0000313" key="2">
    <source>
        <dbReference type="EMBL" id="KAK6503376.1"/>
    </source>
</evidence>
<evidence type="ECO:0000256" key="1">
    <source>
        <dbReference type="SAM" id="MobiDB-lite"/>
    </source>
</evidence>
<dbReference type="AlphaFoldDB" id="A0AAV9W8H5"/>
<organism evidence="2 3">
    <name type="scientific">Arthrobotrys musiformis</name>
    <dbReference type="NCBI Taxonomy" id="47236"/>
    <lineage>
        <taxon>Eukaryota</taxon>
        <taxon>Fungi</taxon>
        <taxon>Dikarya</taxon>
        <taxon>Ascomycota</taxon>
        <taxon>Pezizomycotina</taxon>
        <taxon>Orbiliomycetes</taxon>
        <taxon>Orbiliales</taxon>
        <taxon>Orbiliaceae</taxon>
        <taxon>Arthrobotrys</taxon>
    </lineage>
</organism>
<name>A0AAV9W8H5_9PEZI</name>
<dbReference type="EMBL" id="JAVHJL010000005">
    <property type="protein sequence ID" value="KAK6503376.1"/>
    <property type="molecule type" value="Genomic_DNA"/>
</dbReference>
<protein>
    <submittedName>
        <fullName evidence="2">Uncharacterized protein</fullName>
    </submittedName>
</protein>
<gene>
    <name evidence="2" type="ORF">TWF481_008396</name>
</gene>